<dbReference type="Pfam" id="PF00254">
    <property type="entry name" value="FKBP_C"/>
    <property type="match status" value="1"/>
</dbReference>
<evidence type="ECO:0000256" key="1">
    <source>
        <dbReference type="ARBA" id="ARBA00000971"/>
    </source>
</evidence>
<keyword evidence="13" id="KW-1185">Reference proteome</keyword>
<dbReference type="SUPFAM" id="SSF54534">
    <property type="entry name" value="FKBP-like"/>
    <property type="match status" value="1"/>
</dbReference>
<comment type="caution">
    <text evidence="12">The sequence shown here is derived from an EMBL/GenBank/DDBJ whole genome shotgun (WGS) entry which is preliminary data.</text>
</comment>
<gene>
    <name evidence="12" type="ORF">L2725_04265</name>
</gene>
<evidence type="ECO:0000259" key="11">
    <source>
        <dbReference type="PROSITE" id="PS50059"/>
    </source>
</evidence>
<keyword evidence="6" id="KW-0143">Chaperone</keyword>
<dbReference type="InterPro" id="IPR048261">
    <property type="entry name" value="SlpA/SlyD-like_ins_sf"/>
</dbReference>
<name>A0ABT0N3J2_9GAMM</name>
<evidence type="ECO:0000256" key="6">
    <source>
        <dbReference type="ARBA" id="ARBA00023186"/>
    </source>
</evidence>
<evidence type="ECO:0000256" key="10">
    <source>
        <dbReference type="RuleBase" id="RU003915"/>
    </source>
</evidence>
<accession>A0ABT0N3J2</accession>
<evidence type="ECO:0000256" key="2">
    <source>
        <dbReference type="ARBA" id="ARBA00004496"/>
    </source>
</evidence>
<comment type="similarity">
    <text evidence="3 10">Belongs to the FKBP-type PPIase family.</text>
</comment>
<comment type="catalytic activity">
    <reaction evidence="1 9 10">
        <text>[protein]-peptidylproline (omega=180) = [protein]-peptidylproline (omega=0)</text>
        <dbReference type="Rhea" id="RHEA:16237"/>
        <dbReference type="Rhea" id="RHEA-COMP:10747"/>
        <dbReference type="Rhea" id="RHEA-COMP:10748"/>
        <dbReference type="ChEBI" id="CHEBI:83833"/>
        <dbReference type="ChEBI" id="CHEBI:83834"/>
        <dbReference type="EC" id="5.2.1.8"/>
    </reaction>
</comment>
<comment type="function">
    <text evidence="8">Also involved in hydrogenase metallocenter assembly, probably by participating in the nickel insertion step. This function in hydrogenase biosynthesis requires chaperone activity and the presence of the metal-binding domain, but not PPIase activity.</text>
</comment>
<keyword evidence="7 9" id="KW-0413">Isomerase</keyword>
<dbReference type="PANTHER" id="PTHR47861">
    <property type="entry name" value="FKBP-TYPE PEPTIDYL-PROLYL CIS-TRANS ISOMERASE SLYD"/>
    <property type="match status" value="1"/>
</dbReference>
<dbReference type="Gene3D" id="3.10.50.40">
    <property type="match status" value="1"/>
</dbReference>
<keyword evidence="5 9" id="KW-0697">Rotamase</keyword>
<organism evidence="12 13">
    <name type="scientific">Shewanella corallii</name>
    <dbReference type="NCBI Taxonomy" id="560080"/>
    <lineage>
        <taxon>Bacteria</taxon>
        <taxon>Pseudomonadati</taxon>
        <taxon>Pseudomonadota</taxon>
        <taxon>Gammaproteobacteria</taxon>
        <taxon>Alteromonadales</taxon>
        <taxon>Shewanellaceae</taxon>
        <taxon>Shewanella</taxon>
    </lineage>
</organism>
<comment type="subcellular location">
    <subcellularLocation>
        <location evidence="2">Cytoplasm</location>
    </subcellularLocation>
</comment>
<dbReference type="EC" id="5.2.1.8" evidence="10"/>
<reference evidence="12 13" key="1">
    <citation type="submission" date="2022-01" db="EMBL/GenBank/DDBJ databases">
        <title>Whole genome-based taxonomy of the Shewanellaceae.</title>
        <authorList>
            <person name="Martin-Rodriguez A.J."/>
        </authorList>
    </citation>
    <scope>NUCLEOTIDE SEQUENCE [LARGE SCALE GENOMIC DNA]</scope>
    <source>
        <strain evidence="12 13">DSM 21332</strain>
    </source>
</reference>
<evidence type="ECO:0000256" key="8">
    <source>
        <dbReference type="ARBA" id="ARBA00037071"/>
    </source>
</evidence>
<dbReference type="GO" id="GO:0016853">
    <property type="term" value="F:isomerase activity"/>
    <property type="evidence" value="ECO:0007669"/>
    <property type="project" value="UniProtKB-KW"/>
</dbReference>
<evidence type="ECO:0000256" key="5">
    <source>
        <dbReference type="ARBA" id="ARBA00023110"/>
    </source>
</evidence>
<evidence type="ECO:0000256" key="3">
    <source>
        <dbReference type="ARBA" id="ARBA00006577"/>
    </source>
</evidence>
<evidence type="ECO:0000256" key="7">
    <source>
        <dbReference type="ARBA" id="ARBA00023235"/>
    </source>
</evidence>
<dbReference type="RefSeq" id="WP_115135108.1">
    <property type="nucleotide sequence ID" value="NZ_JAKIKT010000001.1"/>
</dbReference>
<keyword evidence="4" id="KW-0963">Cytoplasm</keyword>
<protein>
    <recommendedName>
        <fullName evidence="10">Peptidyl-prolyl cis-trans isomerase</fullName>
        <ecNumber evidence="10">5.2.1.8</ecNumber>
    </recommendedName>
</protein>
<sequence length="153" mass="16573">MIENNKVVAIDYSVTDEANQLIDTSEGREPLKYLHGTGNIIPGLEQALNGKQAGDEFEVTVSPAEAYGEHNPDNVQEVPMDAFQGVEKVEVGMSFTAQGANGNFQVTVTNISDDNIVTVDANHPLAGKTLTFKGVVREVRDATEEEIEHGHVH</sequence>
<evidence type="ECO:0000256" key="4">
    <source>
        <dbReference type="ARBA" id="ARBA00022490"/>
    </source>
</evidence>
<evidence type="ECO:0000313" key="12">
    <source>
        <dbReference type="EMBL" id="MCL2912999.1"/>
    </source>
</evidence>
<dbReference type="PROSITE" id="PS50059">
    <property type="entry name" value="FKBP_PPIASE"/>
    <property type="match status" value="1"/>
</dbReference>
<dbReference type="InterPro" id="IPR001179">
    <property type="entry name" value="PPIase_FKBP_dom"/>
</dbReference>
<dbReference type="Gene3D" id="2.40.10.330">
    <property type="match status" value="1"/>
</dbReference>
<dbReference type="InterPro" id="IPR046357">
    <property type="entry name" value="PPIase_dom_sf"/>
</dbReference>
<dbReference type="EMBL" id="JAKIKT010000001">
    <property type="protein sequence ID" value="MCL2912999.1"/>
    <property type="molecule type" value="Genomic_DNA"/>
</dbReference>
<dbReference type="Proteomes" id="UP001202831">
    <property type="component" value="Unassembled WGS sequence"/>
</dbReference>
<proteinExistence type="inferred from homology"/>
<feature type="domain" description="PPIase FKBP-type" evidence="11">
    <location>
        <begin position="5"/>
        <end position="94"/>
    </location>
</feature>
<evidence type="ECO:0000256" key="9">
    <source>
        <dbReference type="PROSITE-ProRule" id="PRU00277"/>
    </source>
</evidence>
<dbReference type="PANTHER" id="PTHR47861:SF3">
    <property type="entry name" value="FKBP-TYPE PEPTIDYL-PROLYL CIS-TRANS ISOMERASE SLYD"/>
    <property type="match status" value="1"/>
</dbReference>
<evidence type="ECO:0000313" key="13">
    <source>
        <dbReference type="Proteomes" id="UP001202831"/>
    </source>
</evidence>